<dbReference type="RefSeq" id="WP_062703983.1">
    <property type="nucleotide sequence ID" value="NZ_LLZG01000145.1"/>
</dbReference>
<keyword evidence="2" id="KW-1185">Reference proteome</keyword>
<dbReference type="Proteomes" id="UP000053923">
    <property type="component" value="Unassembled WGS sequence"/>
</dbReference>
<dbReference type="AlphaFoldDB" id="A0A0X3UUB7"/>
<evidence type="ECO:0008006" key="3">
    <source>
        <dbReference type="Google" id="ProtNLM"/>
    </source>
</evidence>
<proteinExistence type="predicted"/>
<dbReference type="EMBL" id="LLZG01000145">
    <property type="protein sequence ID" value="KUL35737.1"/>
    <property type="molecule type" value="Genomic_DNA"/>
</dbReference>
<protein>
    <recommendedName>
        <fullName evidence="3">Holin</fullName>
    </recommendedName>
</protein>
<sequence length="76" mass="7721">MKFLKTHPARVYSLAVAVLALVAAYGVKVPKGEVLSLVAAVLGLAGGEAVQRVENGKTADALLTPSPVHANLGDEG</sequence>
<evidence type="ECO:0000313" key="1">
    <source>
        <dbReference type="EMBL" id="KUL35737.1"/>
    </source>
</evidence>
<organism evidence="1 2">
    <name type="scientific">Streptomyces regalis</name>
    <dbReference type="NCBI Taxonomy" id="68262"/>
    <lineage>
        <taxon>Bacteria</taxon>
        <taxon>Bacillati</taxon>
        <taxon>Actinomycetota</taxon>
        <taxon>Actinomycetes</taxon>
        <taxon>Kitasatosporales</taxon>
        <taxon>Streptomycetaceae</taxon>
        <taxon>Streptomyces</taxon>
    </lineage>
</organism>
<gene>
    <name evidence="1" type="ORF">ADL12_19645</name>
</gene>
<evidence type="ECO:0000313" key="2">
    <source>
        <dbReference type="Proteomes" id="UP000053923"/>
    </source>
</evidence>
<comment type="caution">
    <text evidence="1">The sequence shown here is derived from an EMBL/GenBank/DDBJ whole genome shotgun (WGS) entry which is preliminary data.</text>
</comment>
<reference evidence="2" key="1">
    <citation type="submission" date="2015-10" db="EMBL/GenBank/DDBJ databases">
        <authorList>
            <person name="Ju K.-S."/>
            <person name="Doroghazi J.R."/>
            <person name="Metcalf W.W."/>
        </authorList>
    </citation>
    <scope>NUCLEOTIDE SEQUENCE [LARGE SCALE GENOMIC DNA]</scope>
    <source>
        <strain evidence="2">NRRL 3151</strain>
    </source>
</reference>
<accession>A0A0X3UUB7</accession>
<name>A0A0X3UUB7_9ACTN</name>